<protein>
    <submittedName>
        <fullName evidence="11">Peptidase M10 serralysin</fullName>
    </submittedName>
</protein>
<evidence type="ECO:0000313" key="12">
    <source>
        <dbReference type="Proteomes" id="UP000010473"/>
    </source>
</evidence>
<dbReference type="EMBL" id="CP003653">
    <property type="protein sequence ID" value="AFZ36103.1"/>
    <property type="molecule type" value="Genomic_DNA"/>
</dbReference>
<dbReference type="SUPFAM" id="SSF51120">
    <property type="entry name" value="beta-Roll"/>
    <property type="match status" value="1"/>
</dbReference>
<comment type="cofactor">
    <cofactor evidence="1">
        <name>Ca(2+)</name>
        <dbReference type="ChEBI" id="CHEBI:29108"/>
    </cofactor>
</comment>
<reference evidence="12" key="1">
    <citation type="journal article" date="2013" name="Proc. Natl. Acad. Sci. U.S.A.">
        <title>Improving the coverage of the cyanobacterial phylum using diversity-driven genome sequencing.</title>
        <authorList>
            <person name="Shih P.M."/>
            <person name="Wu D."/>
            <person name="Latifi A."/>
            <person name="Axen S.D."/>
            <person name="Fewer D.P."/>
            <person name="Talla E."/>
            <person name="Calteau A."/>
            <person name="Cai F."/>
            <person name="Tandeau de Marsac N."/>
            <person name="Rippka R."/>
            <person name="Herdman M."/>
            <person name="Sivonen K."/>
            <person name="Coursin T."/>
            <person name="Laurent T."/>
            <person name="Goodwin L."/>
            <person name="Nolan M."/>
            <person name="Davenport K.W."/>
            <person name="Han C.S."/>
            <person name="Rubin E.M."/>
            <person name="Eisen J.A."/>
            <person name="Woyke T."/>
            <person name="Gugger M."/>
            <person name="Kerfeld C.A."/>
        </authorList>
    </citation>
    <scope>NUCLEOTIDE SEQUENCE [LARGE SCALE GENOMIC DNA]</scope>
    <source>
        <strain evidence="12">ATCC 29371 / PCC 7437</strain>
    </source>
</reference>
<dbReference type="Pfam" id="PF08548">
    <property type="entry name" value="Peptidase_M10_C"/>
    <property type="match status" value="1"/>
</dbReference>
<dbReference type="InterPro" id="IPR006026">
    <property type="entry name" value="Peptidase_Metallo"/>
</dbReference>
<evidence type="ECO:0000256" key="8">
    <source>
        <dbReference type="ARBA" id="ARBA00022801"/>
    </source>
</evidence>
<dbReference type="PATRIC" id="fig|111780.3.peg.2676"/>
<name>K9XU95_STAC7</name>
<evidence type="ECO:0000256" key="4">
    <source>
        <dbReference type="ARBA" id="ARBA00022525"/>
    </source>
</evidence>
<dbReference type="InterPro" id="IPR024079">
    <property type="entry name" value="MetalloPept_cat_dom_sf"/>
</dbReference>
<dbReference type="Gene3D" id="2.150.10.10">
    <property type="entry name" value="Serralysin-like metalloprotease, C-terminal"/>
    <property type="match status" value="1"/>
</dbReference>
<evidence type="ECO:0000256" key="3">
    <source>
        <dbReference type="ARBA" id="ARBA00009490"/>
    </source>
</evidence>
<dbReference type="GO" id="GO:0005509">
    <property type="term" value="F:calcium ion binding"/>
    <property type="evidence" value="ECO:0007669"/>
    <property type="project" value="InterPro"/>
</dbReference>
<dbReference type="GO" id="GO:0008270">
    <property type="term" value="F:zinc ion binding"/>
    <property type="evidence" value="ECO:0007669"/>
    <property type="project" value="InterPro"/>
</dbReference>
<keyword evidence="5" id="KW-0645">Protease</keyword>
<dbReference type="eggNOG" id="COG2931">
    <property type="taxonomic scope" value="Bacteria"/>
</dbReference>
<dbReference type="Pfam" id="PF00413">
    <property type="entry name" value="Peptidase_M10"/>
    <property type="match status" value="1"/>
</dbReference>
<evidence type="ECO:0000256" key="7">
    <source>
        <dbReference type="ARBA" id="ARBA00022737"/>
    </source>
</evidence>
<evidence type="ECO:0000256" key="1">
    <source>
        <dbReference type="ARBA" id="ARBA00001913"/>
    </source>
</evidence>
<keyword evidence="4" id="KW-0964">Secreted</keyword>
<dbReference type="Proteomes" id="UP000010473">
    <property type="component" value="Chromosome"/>
</dbReference>
<comment type="similarity">
    <text evidence="3">Belongs to the peptidase M10B family.</text>
</comment>
<evidence type="ECO:0000256" key="6">
    <source>
        <dbReference type="ARBA" id="ARBA00022723"/>
    </source>
</evidence>
<dbReference type="OrthoDB" id="561150at2"/>
<dbReference type="STRING" id="111780.Sta7437_2572"/>
<keyword evidence="9" id="KW-0862">Zinc</keyword>
<dbReference type="SMART" id="SM00235">
    <property type="entry name" value="ZnMc"/>
    <property type="match status" value="1"/>
</dbReference>
<dbReference type="AlphaFoldDB" id="K9XU95"/>
<feature type="domain" description="Peptidase metallopeptidase" evidence="10">
    <location>
        <begin position="23"/>
        <end position="200"/>
    </location>
</feature>
<sequence length="464" mass="49169">MPYNGVATKPFTNNSYINSILWGGNYWTNPTTTTNSTTIIPYSFLQPGSEFFDDNYGNIATQADSWLNYEIQAIQKGLQVWSNVANISFVPTANNSSTATLKFYSVDSEQLDSDNDSSTITLGRFNPPGEPGMGIGYFNWEGTGWDESGLQQGGYGFVTIIHELGHGLGLAHPHDDGGNSLIFPGVDSDDDTGTDGLNQGIWTTMSYNDGLVNDPPPGYNYGYQGTPSAFDIAAVQYLYGANMDYNTGNNIYELPVVNGAGTYYFTIWDAGGVDTITAQTATANATINLNQAPLVGSNAGGYLSKVTGIYGGATIAHGVTIENAIGGEGEDLIIGNSANNKLTGLEKSDRLSAGSGNDTLTGSNPDVYDSGVGEYDTLTGGLGADLFVLGDNLESYYQDNGYATITDFSLAEGDKLQVFGSASDYMVQVDQQDVLISYGTDTIALIENAASLASSLPSQGFLFV</sequence>
<keyword evidence="6" id="KW-0479">Metal-binding</keyword>
<dbReference type="SUPFAM" id="SSF55486">
    <property type="entry name" value="Metalloproteases ('zincins'), catalytic domain"/>
    <property type="match status" value="1"/>
</dbReference>
<dbReference type="GO" id="GO:0004222">
    <property type="term" value="F:metalloendopeptidase activity"/>
    <property type="evidence" value="ECO:0007669"/>
    <property type="project" value="InterPro"/>
</dbReference>
<dbReference type="CDD" id="cd04277">
    <property type="entry name" value="ZnMc_serralysin_like"/>
    <property type="match status" value="1"/>
</dbReference>
<dbReference type="KEGG" id="scs:Sta7437_2572"/>
<dbReference type="RefSeq" id="WP_015193771.1">
    <property type="nucleotide sequence ID" value="NC_019748.1"/>
</dbReference>
<evidence type="ECO:0000256" key="9">
    <source>
        <dbReference type="ARBA" id="ARBA00022833"/>
    </source>
</evidence>
<comment type="subcellular location">
    <subcellularLocation>
        <location evidence="2">Secreted</location>
    </subcellularLocation>
</comment>
<dbReference type="InterPro" id="IPR034033">
    <property type="entry name" value="Serralysin-like"/>
</dbReference>
<accession>K9XU95</accession>
<evidence type="ECO:0000259" key="10">
    <source>
        <dbReference type="SMART" id="SM00235"/>
    </source>
</evidence>
<keyword evidence="12" id="KW-1185">Reference proteome</keyword>
<dbReference type="GO" id="GO:0006508">
    <property type="term" value="P:proteolysis"/>
    <property type="evidence" value="ECO:0007669"/>
    <property type="project" value="UniProtKB-KW"/>
</dbReference>
<evidence type="ECO:0000313" key="11">
    <source>
        <dbReference type="EMBL" id="AFZ36103.1"/>
    </source>
</evidence>
<evidence type="ECO:0000256" key="2">
    <source>
        <dbReference type="ARBA" id="ARBA00004613"/>
    </source>
</evidence>
<dbReference type="GO" id="GO:0005615">
    <property type="term" value="C:extracellular space"/>
    <property type="evidence" value="ECO:0007669"/>
    <property type="project" value="InterPro"/>
</dbReference>
<dbReference type="Gene3D" id="3.40.390.10">
    <property type="entry name" value="Collagenase (Catalytic Domain)"/>
    <property type="match status" value="1"/>
</dbReference>
<proteinExistence type="inferred from homology"/>
<keyword evidence="8" id="KW-0378">Hydrolase</keyword>
<dbReference type="InterPro" id="IPR011049">
    <property type="entry name" value="Serralysin-like_metalloprot_C"/>
</dbReference>
<gene>
    <name evidence="11" type="ordered locus">Sta7437_2572</name>
</gene>
<dbReference type="InterPro" id="IPR001343">
    <property type="entry name" value="Hemolysn_Ca-bd"/>
</dbReference>
<dbReference type="GO" id="GO:0031012">
    <property type="term" value="C:extracellular matrix"/>
    <property type="evidence" value="ECO:0007669"/>
    <property type="project" value="InterPro"/>
</dbReference>
<dbReference type="InterPro" id="IPR013858">
    <property type="entry name" value="Peptidase_M10B_C"/>
</dbReference>
<evidence type="ECO:0000256" key="5">
    <source>
        <dbReference type="ARBA" id="ARBA00022670"/>
    </source>
</evidence>
<dbReference type="HOGENOM" id="CLU_025059_0_0_3"/>
<dbReference type="Pfam" id="PF00353">
    <property type="entry name" value="HemolysinCabind"/>
    <property type="match status" value="1"/>
</dbReference>
<organism evidence="11 12">
    <name type="scientific">Stanieria cyanosphaera (strain ATCC 29371 / PCC 7437)</name>
    <dbReference type="NCBI Taxonomy" id="111780"/>
    <lineage>
        <taxon>Bacteria</taxon>
        <taxon>Bacillati</taxon>
        <taxon>Cyanobacteriota</taxon>
        <taxon>Cyanophyceae</taxon>
        <taxon>Pleurocapsales</taxon>
        <taxon>Dermocarpellaceae</taxon>
        <taxon>Stanieria</taxon>
    </lineage>
</organism>
<keyword evidence="7" id="KW-0677">Repeat</keyword>
<dbReference type="InterPro" id="IPR001818">
    <property type="entry name" value="Pept_M10_metallopeptidase"/>
</dbReference>